<dbReference type="CDD" id="cd11529">
    <property type="entry name" value="NTP-PPase_MazG_Cterm"/>
    <property type="match status" value="1"/>
</dbReference>
<dbReference type="OrthoDB" id="5916960at2"/>
<dbReference type="STRING" id="45056.Lade_2168"/>
<dbReference type="EC" id="3.6.1.1" evidence="3"/>
<dbReference type="PATRIC" id="fig|45056.6.peg.2242"/>
<sequence>MNILKRMELLEADADDFGFSWENTDQIIAQIKSEINEIIEHLQVESCQNPKGLQEEIGDLFHAVISLCVFCKLDPEETLKLTTNKFERRLNAVKDLAQKDGLASLKNHSFKDLMKYWDKAKKEVS</sequence>
<feature type="domain" description="NTP pyrophosphohydrolase MazG-like" evidence="1">
    <location>
        <begin position="25"/>
        <end position="92"/>
    </location>
</feature>
<proteinExistence type="predicted"/>
<reference evidence="2 4" key="1">
    <citation type="submission" date="2015-11" db="EMBL/GenBank/DDBJ databases">
        <title>Identification of large and diverse effector repertoires of 38 Legionella species.</title>
        <authorList>
            <person name="Burstein D."/>
            <person name="Amaro F."/>
            <person name="Zusman T."/>
            <person name="Lifshitz Z."/>
            <person name="Cohen O."/>
            <person name="Gilbert J.A."/>
            <person name="Pupko T."/>
            <person name="Shuman H.A."/>
            <person name="Segal G."/>
        </authorList>
    </citation>
    <scope>NUCLEOTIDE SEQUENCE [LARGE SCALE GENOMIC DNA]</scope>
    <source>
        <strain evidence="2 4">1762-AUS-E</strain>
    </source>
</reference>
<dbReference type="InterPro" id="IPR048011">
    <property type="entry name" value="NTP-PPase_MazG-like_C"/>
</dbReference>
<evidence type="ECO:0000313" key="5">
    <source>
        <dbReference type="Proteomes" id="UP000281170"/>
    </source>
</evidence>
<dbReference type="GO" id="GO:0004427">
    <property type="term" value="F:inorganic diphosphate phosphatase activity"/>
    <property type="evidence" value="ECO:0007669"/>
    <property type="project" value="UniProtKB-EC"/>
</dbReference>
<keyword evidence="2" id="KW-0378">Hydrolase</keyword>
<gene>
    <name evidence="3" type="primary">mazG</name>
    <name evidence="2" type="ORF">Lade_2168</name>
    <name evidence="3" type="ORF">NCTC12735_00188</name>
</gene>
<dbReference type="EMBL" id="LR134417">
    <property type="protein sequence ID" value="VEH82955.1"/>
    <property type="molecule type" value="Genomic_DNA"/>
</dbReference>
<geneLocation type="plasmid" evidence="3 5">
    <name>8</name>
</geneLocation>
<evidence type="ECO:0000313" key="2">
    <source>
        <dbReference type="EMBL" id="KTC64874.1"/>
    </source>
</evidence>
<dbReference type="Pfam" id="PF03819">
    <property type="entry name" value="MazG"/>
    <property type="match status" value="1"/>
</dbReference>
<dbReference type="GO" id="GO:0046081">
    <property type="term" value="P:dUTP catabolic process"/>
    <property type="evidence" value="ECO:0007669"/>
    <property type="project" value="TreeGrafter"/>
</dbReference>
<accession>A0A0W0R1G9</accession>
<dbReference type="GO" id="GO:0046052">
    <property type="term" value="P:UTP catabolic process"/>
    <property type="evidence" value="ECO:0007669"/>
    <property type="project" value="TreeGrafter"/>
</dbReference>
<dbReference type="InterPro" id="IPR004518">
    <property type="entry name" value="MazG-like_dom"/>
</dbReference>
<keyword evidence="4" id="KW-1185">Reference proteome</keyword>
<name>A0A0W0R1G9_9GAMM</name>
<evidence type="ECO:0000259" key="1">
    <source>
        <dbReference type="Pfam" id="PF03819"/>
    </source>
</evidence>
<dbReference type="InterPro" id="IPR011551">
    <property type="entry name" value="NTP_PyrPHydrolase_MazG"/>
</dbReference>
<dbReference type="GO" id="GO:0006203">
    <property type="term" value="P:dGTP catabolic process"/>
    <property type="evidence" value="ECO:0007669"/>
    <property type="project" value="TreeGrafter"/>
</dbReference>
<keyword evidence="3" id="KW-0614">Plasmid</keyword>
<dbReference type="Proteomes" id="UP000281170">
    <property type="component" value="Plasmid 8"/>
</dbReference>
<dbReference type="SUPFAM" id="SSF101386">
    <property type="entry name" value="all-alpha NTP pyrophosphatases"/>
    <property type="match status" value="1"/>
</dbReference>
<dbReference type="EMBL" id="LNKA01000019">
    <property type="protein sequence ID" value="KTC64874.1"/>
    <property type="molecule type" value="Genomic_DNA"/>
</dbReference>
<dbReference type="Gene3D" id="1.10.287.1080">
    <property type="entry name" value="MazG-like"/>
    <property type="match status" value="1"/>
</dbReference>
<organism evidence="2 4">
    <name type="scientific">Legionella adelaidensis</name>
    <dbReference type="NCBI Taxonomy" id="45056"/>
    <lineage>
        <taxon>Bacteria</taxon>
        <taxon>Pseudomonadati</taxon>
        <taxon>Pseudomonadota</taxon>
        <taxon>Gammaproteobacteria</taxon>
        <taxon>Legionellales</taxon>
        <taxon>Legionellaceae</taxon>
        <taxon>Legionella</taxon>
    </lineage>
</organism>
<dbReference type="GO" id="GO:0047429">
    <property type="term" value="F:nucleoside triphosphate diphosphatase activity"/>
    <property type="evidence" value="ECO:0007669"/>
    <property type="project" value="InterPro"/>
</dbReference>
<dbReference type="RefSeq" id="WP_058463207.1">
    <property type="nucleotide sequence ID" value="NZ_CAAAHS010000001.1"/>
</dbReference>
<dbReference type="KEGG" id="ladl:NCTC12735_00188"/>
<dbReference type="GO" id="GO:0046047">
    <property type="term" value="P:TTP catabolic process"/>
    <property type="evidence" value="ECO:0007669"/>
    <property type="project" value="TreeGrafter"/>
</dbReference>
<dbReference type="Proteomes" id="UP000054859">
    <property type="component" value="Unassembled WGS sequence"/>
</dbReference>
<dbReference type="PANTHER" id="PTHR30522:SF0">
    <property type="entry name" value="NUCLEOSIDE TRIPHOSPHATE PYROPHOSPHOHYDROLASE"/>
    <property type="match status" value="1"/>
</dbReference>
<dbReference type="GO" id="GO:0046076">
    <property type="term" value="P:dTTP catabolic process"/>
    <property type="evidence" value="ECO:0007669"/>
    <property type="project" value="TreeGrafter"/>
</dbReference>
<evidence type="ECO:0000313" key="3">
    <source>
        <dbReference type="EMBL" id="VEH82955.1"/>
    </source>
</evidence>
<dbReference type="PANTHER" id="PTHR30522">
    <property type="entry name" value="NUCLEOSIDE TRIPHOSPHATE PYROPHOSPHOHYDROLASE"/>
    <property type="match status" value="1"/>
</dbReference>
<dbReference type="GO" id="GO:0046061">
    <property type="term" value="P:dATP catabolic process"/>
    <property type="evidence" value="ECO:0007669"/>
    <property type="project" value="TreeGrafter"/>
</dbReference>
<evidence type="ECO:0000313" key="4">
    <source>
        <dbReference type="Proteomes" id="UP000054859"/>
    </source>
</evidence>
<reference evidence="3 5" key="2">
    <citation type="submission" date="2018-12" db="EMBL/GenBank/DDBJ databases">
        <authorList>
            <consortium name="Pathogen Informatics"/>
        </authorList>
    </citation>
    <scope>NUCLEOTIDE SEQUENCE [LARGE SCALE GENOMIC DNA]</scope>
    <source>
        <strain evidence="3 5">NCTC12735</strain>
        <plasmid evidence="5">8</plasmid>
    </source>
</reference>
<protein>
    <submittedName>
        <fullName evidence="2">Nucleoside triphosphate pyrophosphohydrolase MazG</fullName>
        <ecNumber evidence="3">3.6.1.1</ecNumber>
    </submittedName>
</protein>
<dbReference type="AlphaFoldDB" id="A0A0W0R1G9"/>